<dbReference type="SUPFAM" id="SSF56112">
    <property type="entry name" value="Protein kinase-like (PK-like)"/>
    <property type="match status" value="1"/>
</dbReference>
<dbReference type="EMBL" id="CAJZAF010000028">
    <property type="protein sequence ID" value="CAG9181104.1"/>
    <property type="molecule type" value="Genomic_DNA"/>
</dbReference>
<dbReference type="Pfam" id="PF01636">
    <property type="entry name" value="APH"/>
    <property type="match status" value="1"/>
</dbReference>
<name>A0ABN7Z532_9BURK</name>
<protein>
    <recommendedName>
        <fullName evidence="1">Aminoglycoside phosphotransferase domain-containing protein</fullName>
    </recommendedName>
</protein>
<reference evidence="2 3" key="1">
    <citation type="submission" date="2021-08" db="EMBL/GenBank/DDBJ databases">
        <authorList>
            <person name="Peeters C."/>
        </authorList>
    </citation>
    <scope>NUCLEOTIDE SEQUENCE [LARGE SCALE GENOMIC DNA]</scope>
    <source>
        <strain evidence="2 3">LMG 23994</strain>
    </source>
</reference>
<evidence type="ECO:0000313" key="3">
    <source>
        <dbReference type="Proteomes" id="UP000701702"/>
    </source>
</evidence>
<feature type="domain" description="Aminoglycoside phosphotransferase" evidence="1">
    <location>
        <begin position="26"/>
        <end position="245"/>
    </location>
</feature>
<dbReference type="CDD" id="cd05154">
    <property type="entry name" value="ACAD10_11_N-like"/>
    <property type="match status" value="1"/>
</dbReference>
<evidence type="ECO:0000259" key="1">
    <source>
        <dbReference type="Pfam" id="PF01636"/>
    </source>
</evidence>
<dbReference type="InterPro" id="IPR002575">
    <property type="entry name" value="Aminoglycoside_PTrfase"/>
</dbReference>
<gene>
    <name evidence="2" type="ORF">LMG23994_04581</name>
</gene>
<organism evidence="2 3">
    <name type="scientific">Cupriavidus pinatubonensis</name>
    <dbReference type="NCBI Taxonomy" id="248026"/>
    <lineage>
        <taxon>Bacteria</taxon>
        <taxon>Pseudomonadati</taxon>
        <taxon>Pseudomonadota</taxon>
        <taxon>Betaproteobacteria</taxon>
        <taxon>Burkholderiales</taxon>
        <taxon>Burkholderiaceae</taxon>
        <taxon>Cupriavidus</taxon>
    </lineage>
</organism>
<dbReference type="PANTHER" id="PTHR47829:SF3">
    <property type="entry name" value="AMINOGLYCOSIDE PHOSPHOTRANSFERASE DOMAIN-CONTAINING PROTEIN"/>
    <property type="match status" value="1"/>
</dbReference>
<dbReference type="RefSeq" id="WP_224006260.1">
    <property type="nucleotide sequence ID" value="NZ_CAJZAF010000028.1"/>
</dbReference>
<evidence type="ECO:0000313" key="2">
    <source>
        <dbReference type="EMBL" id="CAG9181104.1"/>
    </source>
</evidence>
<dbReference type="PANTHER" id="PTHR47829">
    <property type="entry name" value="HYDROLASE, PUTATIVE (AFU_ORTHOLOGUE AFUA_1G12880)-RELATED"/>
    <property type="match status" value="1"/>
</dbReference>
<dbReference type="Gene3D" id="3.90.1200.10">
    <property type="match status" value="1"/>
</dbReference>
<dbReference type="InterPro" id="IPR011009">
    <property type="entry name" value="Kinase-like_dom_sf"/>
</dbReference>
<comment type="caution">
    <text evidence="2">The sequence shown here is derived from an EMBL/GenBank/DDBJ whole genome shotgun (WGS) entry which is preliminary data.</text>
</comment>
<dbReference type="Gene3D" id="3.30.200.20">
    <property type="entry name" value="Phosphorylase Kinase, domain 1"/>
    <property type="match status" value="1"/>
</dbReference>
<accession>A0ABN7Z532</accession>
<keyword evidence="3" id="KW-1185">Reference proteome</keyword>
<proteinExistence type="predicted"/>
<sequence length="339" mass="37737">MNALEIQCLASWLRCHVQDFEGDLRAEPLAGGQSNPTYRLYAGPNQWVLRRKPIGTLLASAHAVDREFRVMQALAGTDVPVPRVHALCMDESIIGSSFYVMDYLDGRVFIDPSLPGMTPAERAAIYTELQRVAAAIHSVDVQRIGLADFGRPQNFLSRQIERWIRQYRASETEHIEAMEQLIAWLSSQQPEEGAGGLIHGDFRIDNVIFHPTEPRALAVIDWELSTLGSPEADFAYHCMAWRVTPEEFRGLKGHDLPALGIPDEAAHLAAWCHLTGRPSPANWEYLLAFNMFRMAAILQGILARARRGNAAASDAEQTGQRARLMAEAGWRVAQRQSGG</sequence>
<dbReference type="Proteomes" id="UP000701702">
    <property type="component" value="Unassembled WGS sequence"/>
</dbReference>
<dbReference type="InterPro" id="IPR052898">
    <property type="entry name" value="ACAD10-like"/>
</dbReference>
<dbReference type="InterPro" id="IPR041726">
    <property type="entry name" value="ACAD10_11_N"/>
</dbReference>